<dbReference type="CDD" id="cd02440">
    <property type="entry name" value="AdoMet_MTases"/>
    <property type="match status" value="1"/>
</dbReference>
<dbReference type="PANTHER" id="PTHR32379:SF1">
    <property type="entry name" value="GUANIDINOACETATE N-METHYLTRANSFERASE"/>
    <property type="match status" value="1"/>
</dbReference>
<gene>
    <name evidence="3" type="ORF">NX801_03925</name>
</gene>
<dbReference type="SUPFAM" id="SSF53335">
    <property type="entry name" value="S-adenosyl-L-methionine-dependent methyltransferases"/>
    <property type="match status" value="1"/>
</dbReference>
<sequence length="227" mass="25913">MENATRTVAESATKTGTKTGPGAGPAAGPAVELVEENGEVTLSIGGEQAMQAWERDLMWESADLLCEHGHDFYEVGLGLGLSALRIANHPATRSHRVLELFDEVEELFQERHPELPDTLSIERGDFFQRIFELPSESVDGIFFDPALDMEVWKDEELWRRTVPEVVRVLRPGGVFIPFFSTRPELRWQYLPHFREIRVIRRPYTAYDTTEYTYGTSGDAYIQCFRKD</sequence>
<feature type="compositionally biased region" description="Polar residues" evidence="1">
    <location>
        <begin position="1"/>
        <end position="10"/>
    </location>
</feature>
<dbReference type="Pfam" id="PF08241">
    <property type="entry name" value="Methyltransf_11"/>
    <property type="match status" value="1"/>
</dbReference>
<keyword evidence="3" id="KW-0808">Transferase</keyword>
<protein>
    <submittedName>
        <fullName evidence="3">Class I SAM-dependent methyltransferase</fullName>
    </submittedName>
</protein>
<dbReference type="EMBL" id="JANUGQ010000002">
    <property type="protein sequence ID" value="MCS0634819.1"/>
    <property type="molecule type" value="Genomic_DNA"/>
</dbReference>
<dbReference type="RefSeq" id="WP_258785455.1">
    <property type="nucleotide sequence ID" value="NZ_JANUGQ010000002.1"/>
</dbReference>
<name>A0ABT2CDV3_9ACTN</name>
<keyword evidence="3" id="KW-0489">Methyltransferase</keyword>
<dbReference type="InterPro" id="IPR013216">
    <property type="entry name" value="Methyltransf_11"/>
</dbReference>
<evidence type="ECO:0000313" key="3">
    <source>
        <dbReference type="EMBL" id="MCS0634819.1"/>
    </source>
</evidence>
<dbReference type="GO" id="GO:0008168">
    <property type="term" value="F:methyltransferase activity"/>
    <property type="evidence" value="ECO:0007669"/>
    <property type="project" value="UniProtKB-KW"/>
</dbReference>
<dbReference type="GO" id="GO:0032259">
    <property type="term" value="P:methylation"/>
    <property type="evidence" value="ECO:0007669"/>
    <property type="project" value="UniProtKB-KW"/>
</dbReference>
<dbReference type="Proteomes" id="UP001431313">
    <property type="component" value="Unassembled WGS sequence"/>
</dbReference>
<evidence type="ECO:0000256" key="1">
    <source>
        <dbReference type="SAM" id="MobiDB-lite"/>
    </source>
</evidence>
<dbReference type="PANTHER" id="PTHR32379">
    <property type="entry name" value="GUANIDINOACETATE N-METHYLTRANSFERASE"/>
    <property type="match status" value="1"/>
</dbReference>
<dbReference type="Gene3D" id="3.40.50.150">
    <property type="entry name" value="Vaccinia Virus protein VP39"/>
    <property type="match status" value="1"/>
</dbReference>
<dbReference type="InterPro" id="IPR051038">
    <property type="entry name" value="RMT2/GAMT_Mtase"/>
</dbReference>
<proteinExistence type="predicted"/>
<keyword evidence="4" id="KW-1185">Reference proteome</keyword>
<evidence type="ECO:0000259" key="2">
    <source>
        <dbReference type="Pfam" id="PF08241"/>
    </source>
</evidence>
<organism evidence="3 4">
    <name type="scientific">Streptomyces pyxinae</name>
    <dbReference type="NCBI Taxonomy" id="2970734"/>
    <lineage>
        <taxon>Bacteria</taxon>
        <taxon>Bacillati</taxon>
        <taxon>Actinomycetota</taxon>
        <taxon>Actinomycetes</taxon>
        <taxon>Kitasatosporales</taxon>
        <taxon>Streptomycetaceae</taxon>
        <taxon>Streptomyces</taxon>
    </lineage>
</organism>
<comment type="caution">
    <text evidence="3">The sequence shown here is derived from an EMBL/GenBank/DDBJ whole genome shotgun (WGS) entry which is preliminary data.</text>
</comment>
<accession>A0ABT2CDV3</accession>
<dbReference type="InterPro" id="IPR029063">
    <property type="entry name" value="SAM-dependent_MTases_sf"/>
</dbReference>
<evidence type="ECO:0000313" key="4">
    <source>
        <dbReference type="Proteomes" id="UP001431313"/>
    </source>
</evidence>
<feature type="domain" description="Methyltransferase type 11" evidence="2">
    <location>
        <begin position="74"/>
        <end position="176"/>
    </location>
</feature>
<feature type="region of interest" description="Disordered" evidence="1">
    <location>
        <begin position="1"/>
        <end position="28"/>
    </location>
</feature>
<reference evidence="3" key="1">
    <citation type="submission" date="2022-08" db="EMBL/GenBank/DDBJ databases">
        <authorList>
            <person name="Somphong A."/>
            <person name="Phongsopitanun W."/>
        </authorList>
    </citation>
    <scope>NUCLEOTIDE SEQUENCE</scope>
    <source>
        <strain evidence="3">LP05-1</strain>
    </source>
</reference>